<keyword evidence="2" id="KW-1133">Transmembrane helix</keyword>
<evidence type="ECO:0000256" key="2">
    <source>
        <dbReference type="SAM" id="Phobius"/>
    </source>
</evidence>
<keyword evidence="2" id="KW-0472">Membrane</keyword>
<accession>A0A4Q2R819</accession>
<evidence type="ECO:0000256" key="1">
    <source>
        <dbReference type="SAM" id="MobiDB-lite"/>
    </source>
</evidence>
<comment type="caution">
    <text evidence="3">The sequence shown here is derived from an EMBL/GenBank/DDBJ whole genome shotgun (WGS) entry which is preliminary data.</text>
</comment>
<protein>
    <submittedName>
        <fullName evidence="3">Uncharacterized protein</fullName>
    </submittedName>
</protein>
<keyword evidence="2" id="KW-0812">Transmembrane</keyword>
<dbReference type="Proteomes" id="UP000289411">
    <property type="component" value="Unassembled WGS sequence"/>
</dbReference>
<gene>
    <name evidence="3" type="ORF">D3272_25030</name>
</gene>
<evidence type="ECO:0000313" key="3">
    <source>
        <dbReference type="EMBL" id="RYB01654.1"/>
    </source>
</evidence>
<proteinExistence type="predicted"/>
<sequence length="212" mass="22306">MAQPPRTPTSGQRRAEAEAAAAKAAQAAGERHVEDSRKLADRLLAGAPDARFAALSDAGLELTPADRRRLLCSLTGKEHTPRVVPAGTASRWALIRSRLPYRVGALASAGFMFAVLLTGILVARANTPLAMVVSDASQDLSVSFTLKDGQVAFDRLEAGKPYALVRRDGGVDVLRRWVAGAGYAEARLPSGYVHSAPAGLATPLADGRPSAW</sequence>
<feature type="compositionally biased region" description="Low complexity" evidence="1">
    <location>
        <begin position="18"/>
        <end position="28"/>
    </location>
</feature>
<evidence type="ECO:0000313" key="4">
    <source>
        <dbReference type="Proteomes" id="UP000289411"/>
    </source>
</evidence>
<name>A0A4Q2R819_9HYPH</name>
<feature type="region of interest" description="Disordered" evidence="1">
    <location>
        <begin position="1"/>
        <end position="34"/>
    </location>
</feature>
<reference evidence="3 4" key="2">
    <citation type="submission" date="2019-02" db="EMBL/GenBank/DDBJ databases">
        <title>'Lichenibacterium ramalinii' gen. nov. sp. nov., 'Lichenibacterium minor' gen. nov. sp. nov.</title>
        <authorList>
            <person name="Pankratov T."/>
        </authorList>
    </citation>
    <scope>NUCLEOTIDE SEQUENCE [LARGE SCALE GENOMIC DNA]</scope>
    <source>
        <strain evidence="3 4">RmlP001</strain>
    </source>
</reference>
<dbReference type="OrthoDB" id="7989777at2"/>
<feature type="transmembrane region" description="Helical" evidence="2">
    <location>
        <begin position="101"/>
        <end position="123"/>
    </location>
</feature>
<dbReference type="AlphaFoldDB" id="A0A4Q2R819"/>
<keyword evidence="4" id="KW-1185">Reference proteome</keyword>
<dbReference type="EMBL" id="QYBC01000032">
    <property type="protein sequence ID" value="RYB01654.1"/>
    <property type="molecule type" value="Genomic_DNA"/>
</dbReference>
<organism evidence="3 4">
    <name type="scientific">Lichenibacterium ramalinae</name>
    <dbReference type="NCBI Taxonomy" id="2316527"/>
    <lineage>
        <taxon>Bacteria</taxon>
        <taxon>Pseudomonadati</taxon>
        <taxon>Pseudomonadota</taxon>
        <taxon>Alphaproteobacteria</taxon>
        <taxon>Hyphomicrobiales</taxon>
        <taxon>Lichenihabitantaceae</taxon>
        <taxon>Lichenibacterium</taxon>
    </lineage>
</organism>
<reference evidence="3 4" key="1">
    <citation type="submission" date="2018-09" db="EMBL/GenBank/DDBJ databases">
        <authorList>
            <person name="Grouzdev D.S."/>
            <person name="Krutkina M.S."/>
        </authorList>
    </citation>
    <scope>NUCLEOTIDE SEQUENCE [LARGE SCALE GENOMIC DNA]</scope>
    <source>
        <strain evidence="3 4">RmlP001</strain>
    </source>
</reference>
<dbReference type="RefSeq" id="WP_129221964.1">
    <property type="nucleotide sequence ID" value="NZ_QYBC01000032.1"/>
</dbReference>